<name>A0AAN9P584_CLITE</name>
<evidence type="ECO:0000256" key="1">
    <source>
        <dbReference type="ARBA" id="ARBA00023136"/>
    </source>
</evidence>
<protein>
    <submittedName>
        <fullName evidence="6">Uncharacterized protein</fullName>
    </submittedName>
</protein>
<feature type="transmembrane region" description="Helical" evidence="5">
    <location>
        <begin position="146"/>
        <end position="164"/>
    </location>
</feature>
<proteinExistence type="predicted"/>
<evidence type="ECO:0000256" key="5">
    <source>
        <dbReference type="SAM" id="Phobius"/>
    </source>
</evidence>
<dbReference type="GO" id="GO:0016559">
    <property type="term" value="P:peroxisome fission"/>
    <property type="evidence" value="ECO:0007669"/>
    <property type="project" value="InterPro"/>
</dbReference>
<dbReference type="Proteomes" id="UP001359559">
    <property type="component" value="Unassembled WGS sequence"/>
</dbReference>
<evidence type="ECO:0000256" key="3">
    <source>
        <dbReference type="ARBA" id="ARBA00046271"/>
    </source>
</evidence>
<keyword evidence="2" id="KW-0576">Peroxisome</keyword>
<keyword evidence="5" id="KW-1133">Transmembrane helix</keyword>
<keyword evidence="5" id="KW-0812">Transmembrane</keyword>
<dbReference type="AlphaFoldDB" id="A0AAN9P584"/>
<dbReference type="InterPro" id="IPR008733">
    <property type="entry name" value="PEX11"/>
</dbReference>
<evidence type="ECO:0000313" key="7">
    <source>
        <dbReference type="Proteomes" id="UP001359559"/>
    </source>
</evidence>
<gene>
    <name evidence="6" type="ORF">RJT34_19960</name>
</gene>
<feature type="region of interest" description="Disordered" evidence="4">
    <location>
        <begin position="1"/>
        <end position="31"/>
    </location>
</feature>
<dbReference type="Pfam" id="PF05648">
    <property type="entry name" value="PEX11"/>
    <property type="match status" value="1"/>
</dbReference>
<evidence type="ECO:0000313" key="6">
    <source>
        <dbReference type="EMBL" id="KAK7285199.1"/>
    </source>
</evidence>
<sequence length="168" mass="19182">MKEDAQQKNQKRKHAPLLRAEGFREGEEEGEGFGWVSGEGGFAEGFGVGEEEVVSGGGRYLHEEALRIWWLFLMKMDVLLRLTRIRTLVANLAKKMSYISTFGKFVGYVFFILADFILLREVKVRRPKKKSTEEEKKIQKIKTDKIIRLMAVAATVVDLFIPVANSKD</sequence>
<organism evidence="6 7">
    <name type="scientific">Clitoria ternatea</name>
    <name type="common">Butterfly pea</name>
    <dbReference type="NCBI Taxonomy" id="43366"/>
    <lineage>
        <taxon>Eukaryota</taxon>
        <taxon>Viridiplantae</taxon>
        <taxon>Streptophyta</taxon>
        <taxon>Embryophyta</taxon>
        <taxon>Tracheophyta</taxon>
        <taxon>Spermatophyta</taxon>
        <taxon>Magnoliopsida</taxon>
        <taxon>eudicotyledons</taxon>
        <taxon>Gunneridae</taxon>
        <taxon>Pentapetalae</taxon>
        <taxon>rosids</taxon>
        <taxon>fabids</taxon>
        <taxon>Fabales</taxon>
        <taxon>Fabaceae</taxon>
        <taxon>Papilionoideae</taxon>
        <taxon>50 kb inversion clade</taxon>
        <taxon>NPAAA clade</taxon>
        <taxon>indigoferoid/millettioid clade</taxon>
        <taxon>Phaseoleae</taxon>
        <taxon>Clitoria</taxon>
    </lineage>
</organism>
<reference evidence="6 7" key="1">
    <citation type="submission" date="2024-01" db="EMBL/GenBank/DDBJ databases">
        <title>The genomes of 5 underutilized Papilionoideae crops provide insights into root nodulation and disease resistance.</title>
        <authorList>
            <person name="Yuan L."/>
        </authorList>
    </citation>
    <scope>NUCLEOTIDE SEQUENCE [LARGE SCALE GENOMIC DNA]</scope>
    <source>
        <strain evidence="6">LY-2023</strain>
        <tissue evidence="6">Leaf</tissue>
    </source>
</reference>
<comment type="caution">
    <text evidence="6">The sequence shown here is derived from an EMBL/GenBank/DDBJ whole genome shotgun (WGS) entry which is preliminary data.</text>
</comment>
<dbReference type="EMBL" id="JAYKXN010000005">
    <property type="protein sequence ID" value="KAK7285199.1"/>
    <property type="molecule type" value="Genomic_DNA"/>
</dbReference>
<keyword evidence="1 5" id="KW-0472">Membrane</keyword>
<evidence type="ECO:0000256" key="4">
    <source>
        <dbReference type="SAM" id="MobiDB-lite"/>
    </source>
</evidence>
<comment type="subcellular location">
    <subcellularLocation>
        <location evidence="3">Peroxisome membrane</location>
    </subcellularLocation>
</comment>
<accession>A0AAN9P584</accession>
<dbReference type="GO" id="GO:0005778">
    <property type="term" value="C:peroxisomal membrane"/>
    <property type="evidence" value="ECO:0007669"/>
    <property type="project" value="UniProtKB-SubCell"/>
</dbReference>
<keyword evidence="7" id="KW-1185">Reference proteome</keyword>
<evidence type="ECO:0000256" key="2">
    <source>
        <dbReference type="ARBA" id="ARBA00023140"/>
    </source>
</evidence>
<feature type="transmembrane region" description="Helical" evidence="5">
    <location>
        <begin position="97"/>
        <end position="119"/>
    </location>
</feature>